<dbReference type="Pfam" id="PF13217">
    <property type="entry name" value="DUF4025"/>
    <property type="match status" value="1"/>
</dbReference>
<evidence type="ECO:0000313" key="3">
    <source>
        <dbReference type="Proteomes" id="UP000287756"/>
    </source>
</evidence>
<gene>
    <name evidence="2" type="ORF">HLI_17045</name>
</gene>
<feature type="region of interest" description="Disordered" evidence="1">
    <location>
        <begin position="1"/>
        <end position="20"/>
    </location>
</feature>
<dbReference type="EMBL" id="CP026118">
    <property type="protein sequence ID" value="QAS53792.1"/>
    <property type="molecule type" value="Genomic_DNA"/>
</dbReference>
<proteinExistence type="predicted"/>
<organism evidence="2 3">
    <name type="scientific">Halobacillus litoralis</name>
    <dbReference type="NCBI Taxonomy" id="45668"/>
    <lineage>
        <taxon>Bacteria</taxon>
        <taxon>Bacillati</taxon>
        <taxon>Bacillota</taxon>
        <taxon>Bacilli</taxon>
        <taxon>Bacillales</taxon>
        <taxon>Bacillaceae</taxon>
        <taxon>Halobacillus</taxon>
    </lineage>
</organism>
<dbReference type="KEGG" id="hli:HLI_17045"/>
<feature type="compositionally biased region" description="Basic and acidic residues" evidence="1">
    <location>
        <begin position="43"/>
        <end position="52"/>
    </location>
</feature>
<dbReference type="RefSeq" id="WP_128526063.1">
    <property type="nucleotide sequence ID" value="NZ_CANLVY010000007.1"/>
</dbReference>
<name>A0A410MGE2_9BACI</name>
<dbReference type="InterPro" id="IPR025100">
    <property type="entry name" value="DUF4025"/>
</dbReference>
<dbReference type="OrthoDB" id="2476089at2"/>
<evidence type="ECO:0000313" key="2">
    <source>
        <dbReference type="EMBL" id="QAS53792.1"/>
    </source>
</evidence>
<protein>
    <submittedName>
        <fullName evidence="2">DUF4025 domain-containing protein</fullName>
    </submittedName>
</protein>
<dbReference type="AlphaFoldDB" id="A0A410MGE2"/>
<sequence length="69" mass="7926">MKKKKDQGVRNYQPSDYEKEDFVSKGLATTHEQVSDTLTEGTFDGKIDEVDKNGNLVTHKGKEIKRKRK</sequence>
<feature type="region of interest" description="Disordered" evidence="1">
    <location>
        <begin position="41"/>
        <end position="69"/>
    </location>
</feature>
<accession>A0A410MGE2</accession>
<dbReference type="Proteomes" id="UP000287756">
    <property type="component" value="Chromosome"/>
</dbReference>
<reference evidence="2 3" key="1">
    <citation type="submission" date="2018-01" db="EMBL/GenBank/DDBJ databases">
        <title>The whole genome sequencing and assembly of Halobacillus litoralis ERB031 strain.</title>
        <authorList>
            <person name="Lee S.-J."/>
            <person name="Park M.-K."/>
            <person name="Kim J.-Y."/>
            <person name="Lee Y.-J."/>
            <person name="Yi H."/>
            <person name="Bahn Y.-S."/>
            <person name="Kim J.F."/>
            <person name="Lee D.-W."/>
        </authorList>
    </citation>
    <scope>NUCLEOTIDE SEQUENCE [LARGE SCALE GENOMIC DNA]</scope>
    <source>
        <strain evidence="2 3">ERB 031</strain>
    </source>
</reference>
<evidence type="ECO:0000256" key="1">
    <source>
        <dbReference type="SAM" id="MobiDB-lite"/>
    </source>
</evidence>